<keyword evidence="4 9" id="KW-0547">Nucleotide-binding</keyword>
<dbReference type="InterPro" id="IPR014729">
    <property type="entry name" value="Rossmann-like_a/b/a_fold"/>
</dbReference>
<gene>
    <name evidence="9" type="primary">cysS</name>
    <name evidence="12" type="ORF">COU35_01375</name>
</gene>
<protein>
    <recommendedName>
        <fullName evidence="9">Cysteine--tRNA ligase</fullName>
        <ecNumber evidence="9">6.1.1.16</ecNumber>
    </recommendedName>
    <alternativeName>
        <fullName evidence="9">Cysteinyl-tRNA synthetase</fullName>
        <shortName evidence="9">CysRS</shortName>
    </alternativeName>
</protein>
<dbReference type="Pfam" id="PF01406">
    <property type="entry name" value="tRNA-synt_1e"/>
    <property type="match status" value="1"/>
</dbReference>
<comment type="subcellular location">
    <subcellularLocation>
        <location evidence="9">Cytoplasm</location>
    </subcellularLocation>
</comment>
<evidence type="ECO:0000256" key="1">
    <source>
        <dbReference type="ARBA" id="ARBA00011245"/>
    </source>
</evidence>
<comment type="catalytic activity">
    <reaction evidence="9">
        <text>tRNA(Cys) + L-cysteine + ATP = L-cysteinyl-tRNA(Cys) + AMP + diphosphate</text>
        <dbReference type="Rhea" id="RHEA:17773"/>
        <dbReference type="Rhea" id="RHEA-COMP:9661"/>
        <dbReference type="Rhea" id="RHEA-COMP:9679"/>
        <dbReference type="ChEBI" id="CHEBI:30616"/>
        <dbReference type="ChEBI" id="CHEBI:33019"/>
        <dbReference type="ChEBI" id="CHEBI:35235"/>
        <dbReference type="ChEBI" id="CHEBI:78442"/>
        <dbReference type="ChEBI" id="CHEBI:78517"/>
        <dbReference type="ChEBI" id="CHEBI:456215"/>
        <dbReference type="EC" id="6.1.1.16"/>
    </reaction>
</comment>
<keyword evidence="6 9" id="KW-0067">ATP-binding</keyword>
<dbReference type="HAMAP" id="MF_00041">
    <property type="entry name" value="Cys_tRNA_synth"/>
    <property type="match status" value="1"/>
</dbReference>
<dbReference type="Gene3D" id="1.20.120.640">
    <property type="entry name" value="Anticodon-binding domain of a subclass of class I aminoacyl-tRNA synthetases"/>
    <property type="match status" value="1"/>
</dbReference>
<dbReference type="Pfam" id="PF23493">
    <property type="entry name" value="CysS_C"/>
    <property type="match status" value="1"/>
</dbReference>
<feature type="binding site" evidence="9">
    <location>
        <position position="261"/>
    </location>
    <ligand>
        <name>Zn(2+)</name>
        <dbReference type="ChEBI" id="CHEBI:29105"/>
    </ligand>
</feature>
<sequence>MPFHIYNTLSRKIEEFSPLHGKDVGMYSCGPTVYDFTHIGNHRTNILSDILKRVLKYNGFKVNHVMNITDVGHLTDDGDSGEDKMEKGAAREGKTAEQVADFYTDAFKADLETLNILEPTTWARATEHIQDQIDQVQQLIDKGYTYETPDGIYMDTTQISDYGALVELNKQDLLPGARVDMADKRNQHDFALWKWSERGERHPESAAAGKGSHHPKRQMEWDAFGRKGFPGWHIECSAMAMKYLGEQFDLHVGGIDLSRVHHVNEIAQAEAVTGKKPWVTYWVHGEFLLMNNEKMAKSIGNLLTISALREKGFDPLAYRYFVLQAHYRKQLNFTIDALTAAQHGLENLRSHVAHLPGNPAADPLVREQFTNAINDDLNMPEALAVLWTALKEDRIDLNMIVEFDKVLGLKLHNPDKAPLIIPQEVQDLLSERTAAREQQDWAKSDQLRDDIAELGFGVEDTGEGQRVVKV</sequence>
<comment type="similarity">
    <text evidence="9">Belongs to the class-I aminoacyl-tRNA synthetase family.</text>
</comment>
<dbReference type="GO" id="GO:0005524">
    <property type="term" value="F:ATP binding"/>
    <property type="evidence" value="ECO:0007669"/>
    <property type="project" value="UniProtKB-UniRule"/>
</dbReference>
<dbReference type="PANTHER" id="PTHR10890">
    <property type="entry name" value="CYSTEINYL-TRNA SYNTHETASE"/>
    <property type="match status" value="1"/>
</dbReference>
<keyword evidence="8 9" id="KW-0030">Aminoacyl-tRNA synthetase</keyword>
<accession>A0A2H0TSY0</accession>
<evidence type="ECO:0000256" key="8">
    <source>
        <dbReference type="ARBA" id="ARBA00023146"/>
    </source>
</evidence>
<evidence type="ECO:0000256" key="9">
    <source>
        <dbReference type="HAMAP-Rule" id="MF_00041"/>
    </source>
</evidence>
<keyword evidence="2 9" id="KW-0436">Ligase</keyword>
<dbReference type="InterPro" id="IPR024909">
    <property type="entry name" value="Cys-tRNA/MSH_ligase"/>
</dbReference>
<dbReference type="GO" id="GO:0005829">
    <property type="term" value="C:cytosol"/>
    <property type="evidence" value="ECO:0007669"/>
    <property type="project" value="TreeGrafter"/>
</dbReference>
<comment type="cofactor">
    <cofactor evidence="9">
        <name>Zn(2+)</name>
        <dbReference type="ChEBI" id="CHEBI:29105"/>
    </cofactor>
    <text evidence="9">Binds 1 zinc ion per subunit.</text>
</comment>
<feature type="domain" description="Cysteinyl-tRNA ligase anticodon binding" evidence="11">
    <location>
        <begin position="422"/>
        <end position="466"/>
    </location>
</feature>
<evidence type="ECO:0000256" key="7">
    <source>
        <dbReference type="ARBA" id="ARBA00022917"/>
    </source>
</evidence>
<evidence type="ECO:0000259" key="10">
    <source>
        <dbReference type="Pfam" id="PF01406"/>
    </source>
</evidence>
<dbReference type="SUPFAM" id="SSF52374">
    <property type="entry name" value="Nucleotidylyl transferase"/>
    <property type="match status" value="1"/>
</dbReference>
<dbReference type="InterPro" id="IPR009080">
    <property type="entry name" value="tRNAsynth_Ia_anticodon-bd"/>
</dbReference>
<dbReference type="Proteomes" id="UP000230154">
    <property type="component" value="Unassembled WGS sequence"/>
</dbReference>
<keyword evidence="3 9" id="KW-0479">Metal-binding</keyword>
<evidence type="ECO:0000256" key="6">
    <source>
        <dbReference type="ARBA" id="ARBA00022840"/>
    </source>
</evidence>
<keyword evidence="5 9" id="KW-0862">Zinc</keyword>
<dbReference type="EMBL" id="PFCB01000011">
    <property type="protein sequence ID" value="PIR74656.1"/>
    <property type="molecule type" value="Genomic_DNA"/>
</dbReference>
<dbReference type="AlphaFoldDB" id="A0A2H0TSY0"/>
<evidence type="ECO:0000256" key="2">
    <source>
        <dbReference type="ARBA" id="ARBA00022598"/>
    </source>
</evidence>
<dbReference type="InterPro" id="IPR056411">
    <property type="entry name" value="CysS_C"/>
</dbReference>
<evidence type="ECO:0000313" key="13">
    <source>
        <dbReference type="Proteomes" id="UP000230154"/>
    </source>
</evidence>
<feature type="binding site" evidence="9">
    <location>
        <position position="265"/>
    </location>
    <ligand>
        <name>Zn(2+)</name>
        <dbReference type="ChEBI" id="CHEBI:29105"/>
    </ligand>
</feature>
<dbReference type="PRINTS" id="PR00983">
    <property type="entry name" value="TRNASYNTHCYS"/>
</dbReference>
<feature type="binding site" evidence="9">
    <location>
        <position position="236"/>
    </location>
    <ligand>
        <name>Zn(2+)</name>
        <dbReference type="ChEBI" id="CHEBI:29105"/>
    </ligand>
</feature>
<dbReference type="SUPFAM" id="SSF47323">
    <property type="entry name" value="Anticodon-binding domain of a subclass of class I aminoacyl-tRNA synthetases"/>
    <property type="match status" value="1"/>
</dbReference>
<feature type="binding site" evidence="9">
    <location>
        <position position="29"/>
    </location>
    <ligand>
        <name>Zn(2+)</name>
        <dbReference type="ChEBI" id="CHEBI:29105"/>
    </ligand>
</feature>
<dbReference type="InterPro" id="IPR032678">
    <property type="entry name" value="tRNA-synt_1_cat_dom"/>
</dbReference>
<dbReference type="NCBIfam" id="TIGR00435">
    <property type="entry name" value="cysS"/>
    <property type="match status" value="1"/>
</dbReference>
<dbReference type="EC" id="6.1.1.16" evidence="9"/>
<evidence type="ECO:0000256" key="4">
    <source>
        <dbReference type="ARBA" id="ARBA00022741"/>
    </source>
</evidence>
<comment type="subunit">
    <text evidence="1 9">Monomer.</text>
</comment>
<dbReference type="PANTHER" id="PTHR10890:SF3">
    <property type="entry name" value="CYSTEINE--TRNA LIGASE, CYTOPLASMIC"/>
    <property type="match status" value="1"/>
</dbReference>
<dbReference type="CDD" id="cd00672">
    <property type="entry name" value="CysRS_core"/>
    <property type="match status" value="1"/>
</dbReference>
<reference evidence="13" key="1">
    <citation type="submission" date="2017-09" db="EMBL/GenBank/DDBJ databases">
        <title>Depth-based differentiation of microbial function through sediment-hosted aquifers and enrichment of novel symbionts in the deep terrestrial subsurface.</title>
        <authorList>
            <person name="Probst A.J."/>
            <person name="Ladd B."/>
            <person name="Jarett J.K."/>
            <person name="Geller-Mcgrath D.E."/>
            <person name="Sieber C.M.K."/>
            <person name="Emerson J.B."/>
            <person name="Anantharaman K."/>
            <person name="Thomas B.C."/>
            <person name="Malmstrom R."/>
            <person name="Stieglmeier M."/>
            <person name="Klingl A."/>
            <person name="Woyke T."/>
            <person name="Ryan C.M."/>
            <person name="Banfield J.F."/>
        </authorList>
    </citation>
    <scope>NUCLEOTIDE SEQUENCE [LARGE SCALE GENOMIC DNA]</scope>
</reference>
<name>A0A2H0TSY0_9BACT</name>
<organism evidence="12 13">
    <name type="scientific">Candidatus Magasanikbacteria bacterium CG10_big_fil_rev_8_21_14_0_10_47_10</name>
    <dbReference type="NCBI Taxonomy" id="1974652"/>
    <lineage>
        <taxon>Bacteria</taxon>
        <taxon>Candidatus Magasanikiibacteriota</taxon>
    </lineage>
</organism>
<feature type="short sequence motif" description="'HIGH' region" evidence="9">
    <location>
        <begin position="31"/>
        <end position="41"/>
    </location>
</feature>
<dbReference type="Gene3D" id="3.40.50.620">
    <property type="entry name" value="HUPs"/>
    <property type="match status" value="1"/>
</dbReference>
<evidence type="ECO:0000256" key="5">
    <source>
        <dbReference type="ARBA" id="ARBA00022833"/>
    </source>
</evidence>
<proteinExistence type="inferred from homology"/>
<dbReference type="InterPro" id="IPR015803">
    <property type="entry name" value="Cys-tRNA-ligase"/>
</dbReference>
<evidence type="ECO:0000256" key="3">
    <source>
        <dbReference type="ARBA" id="ARBA00022723"/>
    </source>
</evidence>
<feature type="domain" description="tRNA synthetases class I catalytic" evidence="10">
    <location>
        <begin position="16"/>
        <end position="342"/>
    </location>
</feature>
<evidence type="ECO:0000313" key="12">
    <source>
        <dbReference type="EMBL" id="PIR74656.1"/>
    </source>
</evidence>
<keyword evidence="9" id="KW-0963">Cytoplasm</keyword>
<evidence type="ECO:0000259" key="11">
    <source>
        <dbReference type="Pfam" id="PF23493"/>
    </source>
</evidence>
<keyword evidence="7 9" id="KW-0648">Protein biosynthesis</keyword>
<dbReference type="GO" id="GO:0004817">
    <property type="term" value="F:cysteine-tRNA ligase activity"/>
    <property type="evidence" value="ECO:0007669"/>
    <property type="project" value="UniProtKB-UniRule"/>
</dbReference>
<dbReference type="GO" id="GO:0008270">
    <property type="term" value="F:zinc ion binding"/>
    <property type="evidence" value="ECO:0007669"/>
    <property type="project" value="UniProtKB-UniRule"/>
</dbReference>
<dbReference type="GO" id="GO:0006423">
    <property type="term" value="P:cysteinyl-tRNA aminoacylation"/>
    <property type="evidence" value="ECO:0007669"/>
    <property type="project" value="UniProtKB-UniRule"/>
</dbReference>
<feature type="short sequence motif" description="'KMSKS' region" evidence="9">
    <location>
        <begin position="294"/>
        <end position="298"/>
    </location>
</feature>
<feature type="binding site" evidence="9">
    <location>
        <position position="297"/>
    </location>
    <ligand>
        <name>ATP</name>
        <dbReference type="ChEBI" id="CHEBI:30616"/>
    </ligand>
</feature>
<comment type="caution">
    <text evidence="12">The sequence shown here is derived from an EMBL/GenBank/DDBJ whole genome shotgun (WGS) entry which is preliminary data.</text>
</comment>